<gene>
    <name evidence="1" type="ORF">TNIN_395631</name>
</gene>
<proteinExistence type="predicted"/>
<dbReference type="AlphaFoldDB" id="A0A8X6YDE0"/>
<keyword evidence="2" id="KW-1185">Reference proteome</keyword>
<protein>
    <submittedName>
        <fullName evidence="1">Uncharacterized protein</fullName>
    </submittedName>
</protein>
<dbReference type="Proteomes" id="UP000886998">
    <property type="component" value="Unassembled WGS sequence"/>
</dbReference>
<comment type="caution">
    <text evidence="1">The sequence shown here is derived from an EMBL/GenBank/DDBJ whole genome shotgun (WGS) entry which is preliminary data.</text>
</comment>
<organism evidence="1 2">
    <name type="scientific">Trichonephila inaurata madagascariensis</name>
    <dbReference type="NCBI Taxonomy" id="2747483"/>
    <lineage>
        <taxon>Eukaryota</taxon>
        <taxon>Metazoa</taxon>
        <taxon>Ecdysozoa</taxon>
        <taxon>Arthropoda</taxon>
        <taxon>Chelicerata</taxon>
        <taxon>Arachnida</taxon>
        <taxon>Araneae</taxon>
        <taxon>Araneomorphae</taxon>
        <taxon>Entelegynae</taxon>
        <taxon>Araneoidea</taxon>
        <taxon>Nephilidae</taxon>
        <taxon>Trichonephila</taxon>
        <taxon>Trichonephila inaurata</taxon>
    </lineage>
</organism>
<name>A0A8X6YDE0_9ARAC</name>
<evidence type="ECO:0000313" key="2">
    <source>
        <dbReference type="Proteomes" id="UP000886998"/>
    </source>
</evidence>
<reference evidence="1" key="1">
    <citation type="submission" date="2020-08" db="EMBL/GenBank/DDBJ databases">
        <title>Multicomponent nature underlies the extraordinary mechanical properties of spider dragline silk.</title>
        <authorList>
            <person name="Kono N."/>
            <person name="Nakamura H."/>
            <person name="Mori M."/>
            <person name="Yoshida Y."/>
            <person name="Ohtoshi R."/>
            <person name="Malay A.D."/>
            <person name="Moran D.A.P."/>
            <person name="Tomita M."/>
            <person name="Numata K."/>
            <person name="Arakawa K."/>
        </authorList>
    </citation>
    <scope>NUCLEOTIDE SEQUENCE</scope>
</reference>
<evidence type="ECO:0000313" key="1">
    <source>
        <dbReference type="EMBL" id="GFY68593.1"/>
    </source>
</evidence>
<dbReference type="EMBL" id="BMAV01017139">
    <property type="protein sequence ID" value="GFY68593.1"/>
    <property type="molecule type" value="Genomic_DNA"/>
</dbReference>
<accession>A0A8X6YDE0</accession>
<sequence>MLFMAFCNEACLDHQITSTIVVSFVNVRRLISTLVYSPDEIMSRKIQLTDSEREASGVSERRGSMVLPGKRVFLSEALNGLSSSMQPTTQKGICGKTADCAIPRKRVDWFVG</sequence>